<comment type="catalytic activity">
    <reaction evidence="6">
        <text>2-(N(omega)-L-arginino)succinate = fumarate + L-arginine</text>
        <dbReference type="Rhea" id="RHEA:24020"/>
        <dbReference type="ChEBI" id="CHEBI:29806"/>
        <dbReference type="ChEBI" id="CHEBI:32682"/>
        <dbReference type="ChEBI" id="CHEBI:57472"/>
        <dbReference type="EC" id="4.3.2.1"/>
    </reaction>
</comment>
<dbReference type="InterPro" id="IPR000362">
    <property type="entry name" value="Fumarate_lyase_fam"/>
</dbReference>
<evidence type="ECO:0000259" key="8">
    <source>
        <dbReference type="Pfam" id="PF14698"/>
    </source>
</evidence>
<dbReference type="RefSeq" id="WP_187303482.1">
    <property type="nucleotide sequence ID" value="NZ_JACRYT010000012.1"/>
</dbReference>
<dbReference type="InterPro" id="IPR024083">
    <property type="entry name" value="Fumarase/histidase_N"/>
</dbReference>
<dbReference type="AlphaFoldDB" id="A0A923NLZ8"/>
<keyword evidence="5 6" id="KW-0456">Lyase</keyword>
<feature type="domain" description="Argininosuccinate lyase C-terminal" evidence="8">
    <location>
        <begin position="363"/>
        <end position="430"/>
    </location>
</feature>
<comment type="caution">
    <text evidence="9">The sequence shown here is derived from an EMBL/GenBank/DDBJ whole genome shotgun (WGS) entry which is preliminary data.</text>
</comment>
<evidence type="ECO:0000256" key="6">
    <source>
        <dbReference type="HAMAP-Rule" id="MF_00006"/>
    </source>
</evidence>
<dbReference type="GO" id="GO:0005829">
    <property type="term" value="C:cytosol"/>
    <property type="evidence" value="ECO:0007669"/>
    <property type="project" value="TreeGrafter"/>
</dbReference>
<comment type="pathway">
    <text evidence="1 6">Amino-acid biosynthesis; L-arginine biosynthesis; L-arginine from L-ornithine and carbamoyl phosphate: step 3/3.</text>
</comment>
<dbReference type="InterPro" id="IPR009049">
    <property type="entry name" value="Argininosuccinate_lyase"/>
</dbReference>
<evidence type="ECO:0000259" key="7">
    <source>
        <dbReference type="Pfam" id="PF00206"/>
    </source>
</evidence>
<evidence type="ECO:0000313" key="10">
    <source>
        <dbReference type="Proteomes" id="UP000602647"/>
    </source>
</evidence>
<comment type="similarity">
    <text evidence="6">Belongs to the lyase 1 family. Argininosuccinate lyase subfamily.</text>
</comment>
<dbReference type="CDD" id="cd01359">
    <property type="entry name" value="Argininosuccinate_lyase"/>
    <property type="match status" value="1"/>
</dbReference>
<dbReference type="InterPro" id="IPR020557">
    <property type="entry name" value="Fumarate_lyase_CS"/>
</dbReference>
<evidence type="ECO:0000256" key="3">
    <source>
        <dbReference type="ARBA" id="ARBA00022571"/>
    </source>
</evidence>
<dbReference type="EMBL" id="JACRYT010000012">
    <property type="protein sequence ID" value="MBC6680385.1"/>
    <property type="molecule type" value="Genomic_DNA"/>
</dbReference>
<evidence type="ECO:0000256" key="1">
    <source>
        <dbReference type="ARBA" id="ARBA00004941"/>
    </source>
</evidence>
<keyword evidence="3 6" id="KW-0055">Arginine biosynthesis</keyword>
<dbReference type="Gene3D" id="1.20.200.10">
    <property type="entry name" value="Fumarase/aspartase (Central domain)"/>
    <property type="match status" value="1"/>
</dbReference>
<dbReference type="PROSITE" id="PS00163">
    <property type="entry name" value="FUMARATE_LYASES"/>
    <property type="match status" value="1"/>
</dbReference>
<name>A0A923NLZ8_9FIRM</name>
<dbReference type="Pfam" id="PF14698">
    <property type="entry name" value="ASL_C2"/>
    <property type="match status" value="1"/>
</dbReference>
<sequence length="456" mass="51161">MKLWKGRFSKAATSSADEFNASIEFDQRLYKDDIKGSIAHATMLGRQGIIPQADAELIVKTLKEIEADIDAGKVEFTIESEDIHMNIETILTERIGEAGKKLHTARSRNDQVAVDIRLYLKDEIAEIEKLLSALMDTLVTLAEKHQDTVMPGYTHLQRAQPVTLAYHLLAYYQMFKRDSSRFADCLDRMDYLPLGSGALAGTTYDTDREFLASELGFKGVCPNAMDAVADRDFAVEFISCCSITMMHLSRFCEELILWSSVEFSFVEIDDAYSTGSSIMPQKKNPDMAELIRGKTGRVYGDLMSLLTIIKGLPLAYNKDLQEDKLPVFDAGDTLKASVNIFTEMIATMKVKEENMERAAKYGYMNATDAADYLVTKGIPFRDCHEIIGRIVLYCINKGIAIEEMSMEEFKSFSGQFDMDIYDKIAIRSCIKAKRSQGSTSFDSVKQQLADIKKAGK</sequence>
<reference evidence="9" key="1">
    <citation type="submission" date="2020-08" db="EMBL/GenBank/DDBJ databases">
        <title>Genome public.</title>
        <authorList>
            <person name="Liu C."/>
            <person name="Sun Q."/>
        </authorList>
    </citation>
    <scope>NUCLEOTIDE SEQUENCE</scope>
    <source>
        <strain evidence="9">BX12</strain>
    </source>
</reference>
<dbReference type="Gene3D" id="1.10.40.30">
    <property type="entry name" value="Fumarase/aspartase (C-terminal domain)"/>
    <property type="match status" value="1"/>
</dbReference>
<dbReference type="FunFam" id="1.10.275.10:FF:000002">
    <property type="entry name" value="Argininosuccinate lyase"/>
    <property type="match status" value="1"/>
</dbReference>
<evidence type="ECO:0000313" key="9">
    <source>
        <dbReference type="EMBL" id="MBC6680385.1"/>
    </source>
</evidence>
<keyword evidence="10" id="KW-1185">Reference proteome</keyword>
<evidence type="ECO:0000256" key="4">
    <source>
        <dbReference type="ARBA" id="ARBA00022605"/>
    </source>
</evidence>
<dbReference type="InterPro" id="IPR008948">
    <property type="entry name" value="L-Aspartase-like"/>
</dbReference>
<keyword evidence="6" id="KW-0963">Cytoplasm</keyword>
<keyword evidence="4 6" id="KW-0028">Amino-acid biosynthesis</keyword>
<comment type="subcellular location">
    <subcellularLocation>
        <location evidence="6">Cytoplasm</location>
    </subcellularLocation>
</comment>
<dbReference type="Proteomes" id="UP000602647">
    <property type="component" value="Unassembled WGS sequence"/>
</dbReference>
<dbReference type="PRINTS" id="PR00145">
    <property type="entry name" value="ARGSUCLYASE"/>
</dbReference>
<dbReference type="HAMAP" id="MF_00006">
    <property type="entry name" value="Arg_succ_lyase"/>
    <property type="match status" value="1"/>
</dbReference>
<feature type="domain" description="Fumarate lyase N-terminal" evidence="7">
    <location>
        <begin position="6"/>
        <end position="300"/>
    </location>
</feature>
<dbReference type="PANTHER" id="PTHR43814">
    <property type="entry name" value="ARGININOSUCCINATE LYASE"/>
    <property type="match status" value="1"/>
</dbReference>
<dbReference type="EC" id="4.3.2.1" evidence="2 6"/>
<evidence type="ECO:0000256" key="2">
    <source>
        <dbReference type="ARBA" id="ARBA00012338"/>
    </source>
</evidence>
<dbReference type="InterPro" id="IPR022761">
    <property type="entry name" value="Fumarate_lyase_N"/>
</dbReference>
<dbReference type="PRINTS" id="PR00149">
    <property type="entry name" value="FUMRATELYASE"/>
</dbReference>
<dbReference type="FunFam" id="1.20.200.10:FF:000002">
    <property type="entry name" value="Argininosuccinate lyase"/>
    <property type="match status" value="1"/>
</dbReference>
<dbReference type="FunFam" id="1.10.40.30:FF:000001">
    <property type="entry name" value="Argininosuccinate lyase"/>
    <property type="match status" value="1"/>
</dbReference>
<proteinExistence type="inferred from homology"/>
<dbReference type="NCBIfam" id="TIGR00838">
    <property type="entry name" value="argH"/>
    <property type="match status" value="1"/>
</dbReference>
<dbReference type="PANTHER" id="PTHR43814:SF1">
    <property type="entry name" value="ARGININOSUCCINATE LYASE"/>
    <property type="match status" value="1"/>
</dbReference>
<protein>
    <recommendedName>
        <fullName evidence="2 6">Argininosuccinate lyase</fullName>
        <shortName evidence="6">ASAL</shortName>
        <ecNumber evidence="2 6">4.3.2.1</ecNumber>
    </recommendedName>
    <alternativeName>
        <fullName evidence="6">Arginosuccinase</fullName>
    </alternativeName>
</protein>
<organism evidence="9 10">
    <name type="scientific">Zhenpiania hominis</name>
    <dbReference type="NCBI Taxonomy" id="2763644"/>
    <lineage>
        <taxon>Bacteria</taxon>
        <taxon>Bacillati</taxon>
        <taxon>Bacillota</taxon>
        <taxon>Clostridia</taxon>
        <taxon>Peptostreptococcales</taxon>
        <taxon>Anaerovoracaceae</taxon>
        <taxon>Zhenpiania</taxon>
    </lineage>
</organism>
<dbReference type="InterPro" id="IPR029419">
    <property type="entry name" value="Arg_succ_lyase_C"/>
</dbReference>
<dbReference type="SUPFAM" id="SSF48557">
    <property type="entry name" value="L-aspartase-like"/>
    <property type="match status" value="1"/>
</dbReference>
<dbReference type="Pfam" id="PF00206">
    <property type="entry name" value="Lyase_1"/>
    <property type="match status" value="1"/>
</dbReference>
<gene>
    <name evidence="6 9" type="primary">argH</name>
    <name evidence="9" type="ORF">H9L42_11205</name>
</gene>
<accession>A0A923NLZ8</accession>
<evidence type="ECO:0000256" key="5">
    <source>
        <dbReference type="ARBA" id="ARBA00023239"/>
    </source>
</evidence>
<dbReference type="GO" id="GO:0004056">
    <property type="term" value="F:argininosuccinate lyase activity"/>
    <property type="evidence" value="ECO:0007669"/>
    <property type="project" value="UniProtKB-UniRule"/>
</dbReference>
<dbReference type="Gene3D" id="1.10.275.10">
    <property type="entry name" value="Fumarase/aspartase (N-terminal domain)"/>
    <property type="match status" value="1"/>
</dbReference>
<dbReference type="GO" id="GO:0042450">
    <property type="term" value="P:L-arginine biosynthetic process via ornithine"/>
    <property type="evidence" value="ECO:0007669"/>
    <property type="project" value="UniProtKB-UniRule"/>
</dbReference>